<evidence type="ECO:0000313" key="3">
    <source>
        <dbReference type="EMBL" id="RPF57798.1"/>
    </source>
</evidence>
<organism evidence="3 4">
    <name type="scientific">Abyssicoccus albus</name>
    <dbReference type="NCBI Taxonomy" id="1817405"/>
    <lineage>
        <taxon>Bacteria</taxon>
        <taxon>Bacillati</taxon>
        <taxon>Bacillota</taxon>
        <taxon>Bacilli</taxon>
        <taxon>Bacillales</taxon>
        <taxon>Abyssicoccaceae</taxon>
    </lineage>
</organism>
<sequence>MSKYNIKQHFKTNEHELVDDFYSKASDAFHQSRPILLAFVNPREMFIIESIVNSFDELHLLAGPSDSYGYCEMKRVVIAPTFYDLDEQMLNIELMRIHFPYKFTTIMHRDVLGTLMSLGISRFNIGDIRVAEQFIDVFIQSEMKAFFKVELTQIKNSPVELEFISISEVIESDESYDEVVELLSSLRLDVVVKQLKHISRDKAQRFIKAGKVKVNHVVVQDQTIEIDQNDLISISGFGRAVVSQFGTLTKKDKIPTTFKVLKSK</sequence>
<feature type="domain" description="RNA-binding S4" evidence="2">
    <location>
        <begin position="186"/>
        <end position="243"/>
    </location>
</feature>
<dbReference type="Proteomes" id="UP000277108">
    <property type="component" value="Unassembled WGS sequence"/>
</dbReference>
<gene>
    <name evidence="3" type="ORF">EDD62_0433</name>
</gene>
<keyword evidence="4" id="KW-1185">Reference proteome</keyword>
<dbReference type="SUPFAM" id="SSF55174">
    <property type="entry name" value="Alpha-L RNA-binding motif"/>
    <property type="match status" value="1"/>
</dbReference>
<dbReference type="InterPro" id="IPR012677">
    <property type="entry name" value="Nucleotide-bd_a/b_plait_sf"/>
</dbReference>
<dbReference type="Gene3D" id="3.30.1370.160">
    <property type="match status" value="1"/>
</dbReference>
<reference evidence="3 4" key="1">
    <citation type="submission" date="2018-11" db="EMBL/GenBank/DDBJ databases">
        <title>Genomic Encyclopedia of Type Strains, Phase IV (KMG-IV): sequencing the most valuable type-strain genomes for metagenomic binning, comparative biology and taxonomic classification.</title>
        <authorList>
            <person name="Goeker M."/>
        </authorList>
    </citation>
    <scope>NUCLEOTIDE SEQUENCE [LARGE SCALE GENOMIC DNA]</scope>
    <source>
        <strain evidence="3 4">DSM 29158</strain>
    </source>
</reference>
<dbReference type="InterPro" id="IPR040591">
    <property type="entry name" value="RqcP2_RBD"/>
</dbReference>
<protein>
    <submittedName>
        <fullName evidence="3">RNA-binding protein YlmH</fullName>
    </submittedName>
</protein>
<dbReference type="EMBL" id="RKRK01000002">
    <property type="protein sequence ID" value="RPF57798.1"/>
    <property type="molecule type" value="Genomic_DNA"/>
</dbReference>
<dbReference type="Pfam" id="PF01479">
    <property type="entry name" value="S4"/>
    <property type="match status" value="1"/>
</dbReference>
<comment type="caution">
    <text evidence="3">The sequence shown here is derived from an EMBL/GenBank/DDBJ whole genome shotgun (WGS) entry which is preliminary data.</text>
</comment>
<dbReference type="Pfam" id="PF17774">
    <property type="entry name" value="YlmH_RBD"/>
    <property type="match status" value="1"/>
</dbReference>
<keyword evidence="1" id="KW-0694">RNA-binding</keyword>
<dbReference type="Gene3D" id="3.10.290.10">
    <property type="entry name" value="RNA-binding S4 domain"/>
    <property type="match status" value="1"/>
</dbReference>
<proteinExistence type="predicted"/>
<dbReference type="OrthoDB" id="9812787at2"/>
<dbReference type="InterPro" id="IPR036986">
    <property type="entry name" value="S4_RNA-bd_sf"/>
</dbReference>
<dbReference type="GO" id="GO:0003723">
    <property type="term" value="F:RNA binding"/>
    <property type="evidence" value="ECO:0007669"/>
    <property type="project" value="UniProtKB-KW"/>
</dbReference>
<dbReference type="AlphaFoldDB" id="A0A3N5C655"/>
<dbReference type="RefSeq" id="WP_123807355.1">
    <property type="nucleotide sequence ID" value="NZ_RKRK01000002.1"/>
</dbReference>
<dbReference type="InterPro" id="IPR002942">
    <property type="entry name" value="S4_RNA-bd"/>
</dbReference>
<dbReference type="CDD" id="cd00165">
    <property type="entry name" value="S4"/>
    <property type="match status" value="1"/>
</dbReference>
<dbReference type="SMART" id="SM00363">
    <property type="entry name" value="S4"/>
    <property type="match status" value="1"/>
</dbReference>
<dbReference type="Gene3D" id="3.30.70.330">
    <property type="match status" value="1"/>
</dbReference>
<evidence type="ECO:0000256" key="1">
    <source>
        <dbReference type="PROSITE-ProRule" id="PRU00182"/>
    </source>
</evidence>
<accession>A0A3N5C655</accession>
<evidence type="ECO:0000313" key="4">
    <source>
        <dbReference type="Proteomes" id="UP000277108"/>
    </source>
</evidence>
<dbReference type="PROSITE" id="PS50889">
    <property type="entry name" value="S4"/>
    <property type="match status" value="1"/>
</dbReference>
<name>A0A3N5C655_9BACL</name>
<evidence type="ECO:0000259" key="2">
    <source>
        <dbReference type="SMART" id="SM00363"/>
    </source>
</evidence>